<keyword evidence="5" id="KW-1185">Reference proteome</keyword>
<dbReference type="Gene3D" id="2.40.30.10">
    <property type="entry name" value="Translation factors"/>
    <property type="match status" value="1"/>
</dbReference>
<dbReference type="Proteomes" id="UP000002383">
    <property type="component" value="Chromosome"/>
</dbReference>
<dbReference type="GO" id="GO:0051536">
    <property type="term" value="F:iron-sulfur cluster binding"/>
    <property type="evidence" value="ECO:0007669"/>
    <property type="project" value="InterPro"/>
</dbReference>
<dbReference type="PANTHER" id="PTHR47354:SF7">
    <property type="entry name" value="NAD(P)H-FLAVIN REDUCTASE"/>
    <property type="match status" value="1"/>
</dbReference>
<dbReference type="InterPro" id="IPR001041">
    <property type="entry name" value="2Fe-2S_ferredoxin-type"/>
</dbReference>
<dbReference type="InterPro" id="IPR039261">
    <property type="entry name" value="FNR_nucleotide-bd"/>
</dbReference>
<dbReference type="InterPro" id="IPR017938">
    <property type="entry name" value="Riboflavin_synthase-like_b-brl"/>
</dbReference>
<dbReference type="Pfam" id="PF00111">
    <property type="entry name" value="Fer2"/>
    <property type="match status" value="1"/>
</dbReference>
<dbReference type="EMBL" id="CP001339">
    <property type="protein sequence ID" value="ACL72651.1"/>
    <property type="molecule type" value="Genomic_DNA"/>
</dbReference>
<dbReference type="GO" id="GO:0016491">
    <property type="term" value="F:oxidoreductase activity"/>
    <property type="evidence" value="ECO:0007669"/>
    <property type="project" value="UniProtKB-KW"/>
</dbReference>
<protein>
    <submittedName>
        <fullName evidence="4">Putative flavodoxin oxidoreductase</fullName>
    </submittedName>
</protein>
<keyword evidence="1" id="KW-0560">Oxidoreductase</keyword>
<accession>B8GRU7</accession>
<dbReference type="SUPFAM" id="SSF54292">
    <property type="entry name" value="2Fe-2S ferredoxin-like"/>
    <property type="match status" value="1"/>
</dbReference>
<dbReference type="eggNOG" id="COG1018">
    <property type="taxonomic scope" value="Bacteria"/>
</dbReference>
<gene>
    <name evidence="4" type="ordered locus">Tgr7_1567</name>
</gene>
<dbReference type="InterPro" id="IPR017927">
    <property type="entry name" value="FAD-bd_FR_type"/>
</dbReference>
<dbReference type="RefSeq" id="WP_012638134.1">
    <property type="nucleotide sequence ID" value="NC_011901.1"/>
</dbReference>
<sequence length="327" mass="35492">MTAATVRLIPGDHTFSVEGEETILEAALRAGLSVNYGCSNGNCGDCRARVLEGEVRKIRPHDYVFSEAEKQQAYTLMCSVTPVTDLLLEAGLAEGPEQIPLQRVSATVRGIEHPDPHVLILRLQTPRTQRLRFLAGQSVRLDLGGGLSGTLPLANCPCDDRNLVFHLDASREDPFTRHCLDQLGKGTSVDIEGPEGDFVLSEEHPGPLVFLAMDTGFGPVHSLVEHVLAQETGEALDLVWVASGERTHYEDNLCRSWNDALDGFRYQALRVGTDAQVEAVIRSALPEITDAPQRDAFVAGSETFVRAGLSALAQIGVQASRCRSLVL</sequence>
<evidence type="ECO:0000259" key="2">
    <source>
        <dbReference type="PROSITE" id="PS51085"/>
    </source>
</evidence>
<dbReference type="OrthoDB" id="9806195at2"/>
<evidence type="ECO:0000313" key="4">
    <source>
        <dbReference type="EMBL" id="ACL72651.1"/>
    </source>
</evidence>
<evidence type="ECO:0000313" key="5">
    <source>
        <dbReference type="Proteomes" id="UP000002383"/>
    </source>
</evidence>
<dbReference type="PROSITE" id="PS51384">
    <property type="entry name" value="FAD_FR"/>
    <property type="match status" value="1"/>
</dbReference>
<dbReference type="Gene3D" id="3.10.20.30">
    <property type="match status" value="1"/>
</dbReference>
<dbReference type="Gene3D" id="3.40.50.80">
    <property type="entry name" value="Nucleotide-binding domain of ferredoxin-NADP reductase (FNR) module"/>
    <property type="match status" value="1"/>
</dbReference>
<evidence type="ECO:0000256" key="1">
    <source>
        <dbReference type="ARBA" id="ARBA00023002"/>
    </source>
</evidence>
<evidence type="ECO:0000259" key="3">
    <source>
        <dbReference type="PROSITE" id="PS51384"/>
    </source>
</evidence>
<dbReference type="InterPro" id="IPR036010">
    <property type="entry name" value="2Fe-2S_ferredoxin-like_sf"/>
</dbReference>
<reference evidence="4 5" key="1">
    <citation type="journal article" date="2011" name="Stand. Genomic Sci.">
        <title>Complete genome sequence of 'Thioalkalivibrio sulfidophilus' HL-EbGr7.</title>
        <authorList>
            <person name="Muyzer G."/>
            <person name="Sorokin D.Y."/>
            <person name="Mavromatis K."/>
            <person name="Lapidus A."/>
            <person name="Clum A."/>
            <person name="Ivanova N."/>
            <person name="Pati A."/>
            <person name="d'Haeseleer P."/>
            <person name="Woyke T."/>
            <person name="Kyrpides N.C."/>
        </authorList>
    </citation>
    <scope>NUCLEOTIDE SEQUENCE [LARGE SCALE GENOMIC DNA]</scope>
    <source>
        <strain evidence="4 5">HL-EbGR7</strain>
    </source>
</reference>
<proteinExistence type="predicted"/>
<dbReference type="AlphaFoldDB" id="B8GRU7"/>
<dbReference type="HOGENOM" id="CLU_003827_7_0_6"/>
<dbReference type="PRINTS" id="PR00410">
    <property type="entry name" value="PHEHYDRXLASE"/>
</dbReference>
<dbReference type="STRING" id="396588.Tgr7_1567"/>
<dbReference type="SUPFAM" id="SSF63380">
    <property type="entry name" value="Riboflavin synthase domain-like"/>
    <property type="match status" value="1"/>
</dbReference>
<name>B8GRU7_THISH</name>
<dbReference type="CDD" id="cd00207">
    <property type="entry name" value="fer2"/>
    <property type="match status" value="1"/>
</dbReference>
<dbReference type="PANTHER" id="PTHR47354">
    <property type="entry name" value="NADH OXIDOREDUCTASE HCR"/>
    <property type="match status" value="1"/>
</dbReference>
<dbReference type="InterPro" id="IPR012675">
    <property type="entry name" value="Beta-grasp_dom_sf"/>
</dbReference>
<dbReference type="SUPFAM" id="SSF52343">
    <property type="entry name" value="Ferredoxin reductase-like, C-terminal NADP-linked domain"/>
    <property type="match status" value="1"/>
</dbReference>
<dbReference type="InterPro" id="IPR050415">
    <property type="entry name" value="MRET"/>
</dbReference>
<feature type="domain" description="2Fe-2S ferredoxin-type" evidence="2">
    <location>
        <begin position="4"/>
        <end position="94"/>
    </location>
</feature>
<dbReference type="KEGG" id="tgr:Tgr7_1567"/>
<dbReference type="PROSITE" id="PS51085">
    <property type="entry name" value="2FE2S_FER_2"/>
    <property type="match status" value="1"/>
</dbReference>
<organism evidence="4 5">
    <name type="scientific">Thioalkalivibrio sulfidiphilus (strain HL-EbGR7)</name>
    <dbReference type="NCBI Taxonomy" id="396588"/>
    <lineage>
        <taxon>Bacteria</taxon>
        <taxon>Pseudomonadati</taxon>
        <taxon>Pseudomonadota</taxon>
        <taxon>Gammaproteobacteria</taxon>
        <taxon>Chromatiales</taxon>
        <taxon>Ectothiorhodospiraceae</taxon>
        <taxon>Thioalkalivibrio</taxon>
    </lineage>
</organism>
<feature type="domain" description="FAD-binding FR-type" evidence="3">
    <location>
        <begin position="101"/>
        <end position="201"/>
    </location>
</feature>